<keyword evidence="1" id="KW-1133">Transmembrane helix</keyword>
<sequence>MKKWLPYILLLVAFIFFFTGDVEAQCSQCKLLAEQSGDSVDDSILDNTNGNNINSAILYIMASPYILIGVIALLFRKKIKTAFKKKFG</sequence>
<reference evidence="2 3" key="2">
    <citation type="submission" date="2018-05" db="EMBL/GenBank/DDBJ databases">
        <authorList>
            <person name="Lanie J.A."/>
            <person name="Ng W.-L."/>
            <person name="Kazmierczak K.M."/>
            <person name="Andrzejewski T.M."/>
            <person name="Davidsen T.M."/>
            <person name="Wayne K.J."/>
            <person name="Tettelin H."/>
            <person name="Glass J.I."/>
            <person name="Rusch D."/>
            <person name="Podicherti R."/>
            <person name="Tsui H.-C.T."/>
            <person name="Winkler M.E."/>
        </authorList>
    </citation>
    <scope>NUCLEOTIDE SEQUENCE [LARGE SCALE GENOMIC DNA]</scope>
    <source>
        <strain evidence="2 3">C305</strain>
    </source>
</reference>
<dbReference type="RefSeq" id="WP_109359708.1">
    <property type="nucleotide sequence ID" value="NZ_QFRJ01000007.1"/>
</dbReference>
<name>A0A2U2XC11_9FLAO</name>
<proteinExistence type="predicted"/>
<protein>
    <submittedName>
        <fullName evidence="2">Uncharacterized protein</fullName>
    </submittedName>
</protein>
<evidence type="ECO:0000313" key="2">
    <source>
        <dbReference type="EMBL" id="PWH85307.1"/>
    </source>
</evidence>
<keyword evidence="3" id="KW-1185">Reference proteome</keyword>
<gene>
    <name evidence="2" type="ORF">DIT68_10235</name>
</gene>
<accession>A0A2U2XC11</accession>
<dbReference type="EMBL" id="QFRJ01000007">
    <property type="protein sequence ID" value="PWH85307.1"/>
    <property type="molecule type" value="Genomic_DNA"/>
</dbReference>
<keyword evidence="1" id="KW-0472">Membrane</keyword>
<dbReference type="Proteomes" id="UP000245370">
    <property type="component" value="Unassembled WGS sequence"/>
</dbReference>
<keyword evidence="1" id="KW-0812">Transmembrane</keyword>
<reference evidence="2 3" key="1">
    <citation type="submission" date="2018-05" db="EMBL/GenBank/DDBJ databases">
        <title>Brumimicrobium oceani sp. nov., isolated from coastal sediment.</title>
        <authorList>
            <person name="Kou Y."/>
        </authorList>
    </citation>
    <scope>NUCLEOTIDE SEQUENCE [LARGE SCALE GENOMIC DNA]</scope>
    <source>
        <strain evidence="2 3">C305</strain>
    </source>
</reference>
<dbReference type="AlphaFoldDB" id="A0A2U2XC11"/>
<dbReference type="OrthoDB" id="678747at2"/>
<comment type="caution">
    <text evidence="2">The sequence shown here is derived from an EMBL/GenBank/DDBJ whole genome shotgun (WGS) entry which is preliminary data.</text>
</comment>
<feature type="transmembrane region" description="Helical" evidence="1">
    <location>
        <begin position="56"/>
        <end position="75"/>
    </location>
</feature>
<evidence type="ECO:0000313" key="3">
    <source>
        <dbReference type="Proteomes" id="UP000245370"/>
    </source>
</evidence>
<organism evidence="2 3">
    <name type="scientific">Brumimicrobium oceani</name>
    <dbReference type="NCBI Taxonomy" id="2100725"/>
    <lineage>
        <taxon>Bacteria</taxon>
        <taxon>Pseudomonadati</taxon>
        <taxon>Bacteroidota</taxon>
        <taxon>Flavobacteriia</taxon>
        <taxon>Flavobacteriales</taxon>
        <taxon>Crocinitomicaceae</taxon>
        <taxon>Brumimicrobium</taxon>
    </lineage>
</organism>
<evidence type="ECO:0000256" key="1">
    <source>
        <dbReference type="SAM" id="Phobius"/>
    </source>
</evidence>